<comment type="subcellular location">
    <subcellularLocation>
        <location evidence="6">Cytoplasm</location>
    </subcellularLocation>
</comment>
<dbReference type="NCBIfam" id="TIGR00138">
    <property type="entry name" value="rsmG_gidB"/>
    <property type="match status" value="1"/>
</dbReference>
<evidence type="ECO:0000313" key="8">
    <source>
        <dbReference type="Proteomes" id="UP001059349"/>
    </source>
</evidence>
<dbReference type="PIRSF" id="PIRSF003078">
    <property type="entry name" value="GidB"/>
    <property type="match status" value="1"/>
</dbReference>
<dbReference type="InterPro" id="IPR003682">
    <property type="entry name" value="rRNA_ssu_MeTfrase_G"/>
</dbReference>
<evidence type="ECO:0000256" key="2">
    <source>
        <dbReference type="ARBA" id="ARBA00022552"/>
    </source>
</evidence>
<organism evidence="7 8">
    <name type="scientific">Metamycoplasma hyosynoviae</name>
    <dbReference type="NCBI Taxonomy" id="29559"/>
    <lineage>
        <taxon>Bacteria</taxon>
        <taxon>Bacillati</taxon>
        <taxon>Mycoplasmatota</taxon>
        <taxon>Mycoplasmoidales</taxon>
        <taxon>Metamycoplasmataceae</taxon>
        <taxon>Metamycoplasma</taxon>
    </lineage>
</organism>
<evidence type="ECO:0000256" key="5">
    <source>
        <dbReference type="ARBA" id="ARBA00022691"/>
    </source>
</evidence>
<evidence type="ECO:0000256" key="6">
    <source>
        <dbReference type="HAMAP-Rule" id="MF_00074"/>
    </source>
</evidence>
<keyword evidence="5 6" id="KW-0949">S-adenosyl-L-methionine</keyword>
<comment type="function">
    <text evidence="6">Specifically methylates the N7 position of a guanine in 16S rRNA.</text>
</comment>
<dbReference type="RefSeq" id="WP_254735474.1">
    <property type="nucleotide sequence ID" value="NZ_CP101127.1"/>
</dbReference>
<dbReference type="GO" id="GO:0070043">
    <property type="term" value="F:rRNA (guanine-N7-)-methyltransferase activity"/>
    <property type="evidence" value="ECO:0007669"/>
    <property type="project" value="UniProtKB-UniRule"/>
</dbReference>
<keyword evidence="2 6" id="KW-0698">rRNA processing</keyword>
<dbReference type="PANTHER" id="PTHR31760">
    <property type="entry name" value="S-ADENOSYL-L-METHIONINE-DEPENDENT METHYLTRANSFERASES SUPERFAMILY PROTEIN"/>
    <property type="match status" value="1"/>
</dbReference>
<accession>A0A9Q9BYJ8</accession>
<keyword evidence="4 6" id="KW-0808">Transferase</keyword>
<dbReference type="GeneID" id="75105112"/>
<feature type="binding site" evidence="6">
    <location>
        <position position="82"/>
    </location>
    <ligand>
        <name>S-adenosyl-L-methionine</name>
        <dbReference type="ChEBI" id="CHEBI:59789"/>
    </ligand>
</feature>
<proteinExistence type="inferred from homology"/>
<comment type="caution">
    <text evidence="6">Lacks conserved residue(s) required for the propagation of feature annotation.</text>
</comment>
<name>A0A9Q9BYJ8_9BACT</name>
<evidence type="ECO:0000313" key="7">
    <source>
        <dbReference type="EMBL" id="UTO26197.1"/>
    </source>
</evidence>
<gene>
    <name evidence="6 7" type="primary">rsmG</name>
    <name evidence="7" type="ORF">NMG93_01325</name>
</gene>
<protein>
    <recommendedName>
        <fullName evidence="6">Ribosomal RNA small subunit methyltransferase G</fullName>
        <ecNumber evidence="6">2.1.1.-</ecNumber>
    </recommendedName>
    <alternativeName>
        <fullName evidence="6">16S rRNA 7-methylguanosine methyltransferase</fullName>
        <shortName evidence="6">16S rRNA m7G methyltransferase</shortName>
    </alternativeName>
</protein>
<dbReference type="GO" id="GO:0005829">
    <property type="term" value="C:cytosol"/>
    <property type="evidence" value="ECO:0007669"/>
    <property type="project" value="TreeGrafter"/>
</dbReference>
<dbReference type="HAMAP" id="MF_00074">
    <property type="entry name" value="16SrRNA_methyltr_G"/>
    <property type="match status" value="1"/>
</dbReference>
<feature type="binding site" evidence="6">
    <location>
        <position position="149"/>
    </location>
    <ligand>
        <name>S-adenosyl-L-methionine</name>
        <dbReference type="ChEBI" id="CHEBI:59789"/>
    </ligand>
</feature>
<dbReference type="SUPFAM" id="SSF53335">
    <property type="entry name" value="S-adenosyl-L-methionine-dependent methyltransferases"/>
    <property type="match status" value="1"/>
</dbReference>
<dbReference type="PANTHER" id="PTHR31760:SF0">
    <property type="entry name" value="S-ADENOSYL-L-METHIONINE-DEPENDENT METHYLTRANSFERASES SUPERFAMILY PROTEIN"/>
    <property type="match status" value="1"/>
</dbReference>
<dbReference type="Gene3D" id="3.40.50.150">
    <property type="entry name" value="Vaccinia Virus protein VP39"/>
    <property type="match status" value="1"/>
</dbReference>
<evidence type="ECO:0000256" key="4">
    <source>
        <dbReference type="ARBA" id="ARBA00022679"/>
    </source>
</evidence>
<sequence length="235" mass="27372">MMLTETQTNSLVDKYLPNTSSLIKQNLYKYYTLIEEENQKYNLTGFYNEKLFCEGIIESILVFKEIETKICALSSKNILDIGSGVGFPSIPYFIYSNFNFNLFIHEPLGKRCKFLQLVKEKLNVKNLVIENIRTESSSEKEKFDFITARAVSELKNLIEISHHIGNLNSVFCFIKSNNYLNEINNASWITKELDVKLETLKLEPFFTISNNLIYYHKTNSTPKNFPRDWAKIIKS</sequence>
<evidence type="ECO:0000256" key="3">
    <source>
        <dbReference type="ARBA" id="ARBA00022603"/>
    </source>
</evidence>
<reference evidence="7" key="1">
    <citation type="submission" date="2022-07" db="EMBL/GenBank/DDBJ databases">
        <title>Complete genome of Mycoplasma hyosynoviae B1.</title>
        <authorList>
            <person name="Spergser J."/>
        </authorList>
    </citation>
    <scope>NUCLEOTIDE SEQUENCE</scope>
    <source>
        <strain evidence="7">B1</strain>
    </source>
</reference>
<keyword evidence="1 6" id="KW-0963">Cytoplasm</keyword>
<keyword evidence="3 6" id="KW-0489">Methyltransferase</keyword>
<dbReference type="Proteomes" id="UP001059349">
    <property type="component" value="Chromosome"/>
</dbReference>
<dbReference type="InterPro" id="IPR029063">
    <property type="entry name" value="SAM-dependent_MTases_sf"/>
</dbReference>
<dbReference type="Pfam" id="PF02527">
    <property type="entry name" value="GidB"/>
    <property type="match status" value="1"/>
</dbReference>
<evidence type="ECO:0000256" key="1">
    <source>
        <dbReference type="ARBA" id="ARBA00022490"/>
    </source>
</evidence>
<dbReference type="EC" id="2.1.1.-" evidence="6"/>
<feature type="binding site" evidence="6">
    <location>
        <position position="87"/>
    </location>
    <ligand>
        <name>S-adenosyl-L-methionine</name>
        <dbReference type="ChEBI" id="CHEBI:59789"/>
    </ligand>
</feature>
<comment type="similarity">
    <text evidence="6">Belongs to the methyltransferase superfamily. RNA methyltransferase RsmG family.</text>
</comment>
<dbReference type="AlphaFoldDB" id="A0A9Q9BYJ8"/>
<dbReference type="EMBL" id="CP101127">
    <property type="protein sequence ID" value="UTO26197.1"/>
    <property type="molecule type" value="Genomic_DNA"/>
</dbReference>